<gene>
    <name evidence="1" type="ORF">AVDCRST_MAG88-2173</name>
</gene>
<dbReference type="AlphaFoldDB" id="A0A6J4V617"/>
<organism evidence="1">
    <name type="scientific">uncultured Thermomicrobiales bacterium</name>
    <dbReference type="NCBI Taxonomy" id="1645740"/>
    <lineage>
        <taxon>Bacteria</taxon>
        <taxon>Pseudomonadati</taxon>
        <taxon>Thermomicrobiota</taxon>
        <taxon>Thermomicrobia</taxon>
        <taxon>Thermomicrobiales</taxon>
        <taxon>environmental samples</taxon>
    </lineage>
</organism>
<name>A0A6J4V617_9BACT</name>
<protein>
    <submittedName>
        <fullName evidence="1">Uncharacterized protein</fullName>
    </submittedName>
</protein>
<reference evidence="1" key="1">
    <citation type="submission" date="2020-02" db="EMBL/GenBank/DDBJ databases">
        <authorList>
            <person name="Meier V. D."/>
        </authorList>
    </citation>
    <scope>NUCLEOTIDE SEQUENCE</scope>
    <source>
        <strain evidence="1">AVDCRST_MAG88</strain>
    </source>
</reference>
<sequence length="51" mass="5591">MRIACLGALRTARSGTRGDEAMLIAQHRCKPDHAHRLLPRARSTLLRPAGS</sequence>
<dbReference type="EMBL" id="CADCWM010000563">
    <property type="protein sequence ID" value="CAA9569138.1"/>
    <property type="molecule type" value="Genomic_DNA"/>
</dbReference>
<evidence type="ECO:0000313" key="1">
    <source>
        <dbReference type="EMBL" id="CAA9569138.1"/>
    </source>
</evidence>
<proteinExistence type="predicted"/>
<accession>A0A6J4V617</accession>